<organism evidence="3 4">
    <name type="scientific">Enterococcus faecium</name>
    <name type="common">Streptococcus faecium</name>
    <dbReference type="NCBI Taxonomy" id="1352"/>
    <lineage>
        <taxon>Bacteria</taxon>
        <taxon>Bacillati</taxon>
        <taxon>Bacillota</taxon>
        <taxon>Bacilli</taxon>
        <taxon>Lactobacillales</taxon>
        <taxon>Enterococcaceae</taxon>
        <taxon>Enterococcus</taxon>
    </lineage>
</organism>
<dbReference type="EMBL" id="JARPTX010000040">
    <property type="protein sequence ID" value="MDT2370647.1"/>
    <property type="molecule type" value="Genomic_DNA"/>
</dbReference>
<sequence>MKMDKIAKYRYLKELKQLKREKLLRQARNDFFSYCQLRIPDLYKSNRNYLKELCQDFEEFVSSDDDIMLLNLPPRHAKSTTAGCFVEWMLGRNPKLRFATGSYNEDMAIDFSKDARDAIAEERVTDDQIVFTDIFPRARLKHGSTAAKRWALQGAKLSYLATSPGGSATGKGFDWLIVDDVIKGIKEATNEMELQKHWDWFSKQMLSRVEKGGKIVVIMTRWHSKDLAGRIISEMPGMGYKLRVVIKKALINEEKREMLCSDILSYEDFKKKRAAMGVAIANANYQQEPIDQKGRLYQKFQTYDKLPDNIIKIWNYTDTADKGADYLSSPVWAETSDHKAYLIDVLYTKESMEITENSHANMIIRNKVNHVRVEGNNGGRGFKRNSERKAKELGYYSAYWEDFHQAANKQSRILANSAWVENNVYYPEDWALRWPEFYEAMTTYQREGKNAHDDAPDSITGIAETLQIHNPQSLEERMDAAKFYFG</sequence>
<feature type="domain" description="Terminase large subunit gp17-like C-terminal" evidence="2">
    <location>
        <begin position="317"/>
        <end position="458"/>
    </location>
</feature>
<reference evidence="3" key="1">
    <citation type="submission" date="2023-03" db="EMBL/GenBank/DDBJ databases">
        <authorList>
            <person name="Shen W."/>
            <person name="Cai J."/>
        </authorList>
    </citation>
    <scope>NUCLEOTIDE SEQUENCE</scope>
    <source>
        <strain evidence="3">B1010-2</strain>
    </source>
</reference>
<name>A0AAW8RKN4_ENTFC</name>
<dbReference type="Gene3D" id="3.40.50.300">
    <property type="entry name" value="P-loop containing nucleotide triphosphate hydrolases"/>
    <property type="match status" value="1"/>
</dbReference>
<dbReference type="InterPro" id="IPR006517">
    <property type="entry name" value="Phage_terminase_lsu-like_C"/>
</dbReference>
<dbReference type="NCBIfam" id="TIGR01630">
    <property type="entry name" value="psiM2_ORF9"/>
    <property type="match status" value="1"/>
</dbReference>
<evidence type="ECO:0000313" key="4">
    <source>
        <dbReference type="Proteomes" id="UP001260956"/>
    </source>
</evidence>
<accession>A0AAW8RKN4</accession>
<dbReference type="InterPro" id="IPR027417">
    <property type="entry name" value="P-loop_NTPase"/>
</dbReference>
<dbReference type="RefSeq" id="WP_099746325.1">
    <property type="nucleotide sequence ID" value="NZ_CABGQB010000001.1"/>
</dbReference>
<proteinExistence type="predicted"/>
<evidence type="ECO:0000259" key="2">
    <source>
        <dbReference type="Pfam" id="PF17289"/>
    </source>
</evidence>
<dbReference type="Pfam" id="PF17289">
    <property type="entry name" value="Terminase_6C"/>
    <property type="match status" value="1"/>
</dbReference>
<dbReference type="InterPro" id="IPR035421">
    <property type="entry name" value="Terminase_6C"/>
</dbReference>
<evidence type="ECO:0000256" key="1">
    <source>
        <dbReference type="ARBA" id="ARBA00022612"/>
    </source>
</evidence>
<keyword evidence="1" id="KW-1188">Viral release from host cell</keyword>
<dbReference type="Proteomes" id="UP001260956">
    <property type="component" value="Unassembled WGS sequence"/>
</dbReference>
<gene>
    <name evidence="3" type="primary">terL</name>
    <name evidence="3" type="ORF">P6Z85_10895</name>
</gene>
<protein>
    <submittedName>
        <fullName evidence="3">Phage terminase large subunit</fullName>
    </submittedName>
</protein>
<comment type="caution">
    <text evidence="3">The sequence shown here is derived from an EMBL/GenBank/DDBJ whole genome shotgun (WGS) entry which is preliminary data.</text>
</comment>
<dbReference type="AlphaFoldDB" id="A0AAW8RKN4"/>
<evidence type="ECO:0000313" key="3">
    <source>
        <dbReference type="EMBL" id="MDT2370647.1"/>
    </source>
</evidence>